<name>A0ACC1TFN4_9AGAR</name>
<protein>
    <submittedName>
        <fullName evidence="1">Uncharacterized protein</fullName>
    </submittedName>
</protein>
<comment type="caution">
    <text evidence="1">The sequence shown here is derived from an EMBL/GenBank/DDBJ whole genome shotgun (WGS) entry which is preliminary data.</text>
</comment>
<dbReference type="Proteomes" id="UP001163835">
    <property type="component" value="Unassembled WGS sequence"/>
</dbReference>
<sequence>MVQYIHHITDTPLDGPVSSDGTNAQGSIPSIDQGALTMGPQNVAVSVEGVVVAGCGMNSPSSDAASPRIPLFLPEQESPTFPSPPPASPDLPPLWLLEEAHASRDLGLDSIDVLAGPSTLKEESVL</sequence>
<evidence type="ECO:0000313" key="2">
    <source>
        <dbReference type="Proteomes" id="UP001163835"/>
    </source>
</evidence>
<accession>A0ACC1TFN4</accession>
<dbReference type="EMBL" id="MU797327">
    <property type="protein sequence ID" value="KAJ3803559.1"/>
    <property type="molecule type" value="Genomic_DNA"/>
</dbReference>
<proteinExistence type="predicted"/>
<reference evidence="1" key="1">
    <citation type="submission" date="2022-09" db="EMBL/GenBank/DDBJ databases">
        <title>A Global Phylogenomic Analysis of the Shiitake Genus Lentinula.</title>
        <authorList>
            <consortium name="DOE Joint Genome Institute"/>
            <person name="Sierra-Patev S."/>
            <person name="Min B."/>
            <person name="Naranjo-Ortiz M."/>
            <person name="Looney B."/>
            <person name="Konkel Z."/>
            <person name="Slot J.C."/>
            <person name="Sakamoto Y."/>
            <person name="Steenwyk J.L."/>
            <person name="Rokas A."/>
            <person name="Carro J."/>
            <person name="Camarero S."/>
            <person name="Ferreira P."/>
            <person name="Molpeceres G."/>
            <person name="Ruiz-Duenas F.J."/>
            <person name="Serrano A."/>
            <person name="Henrissat B."/>
            <person name="Drula E."/>
            <person name="Hughes K.W."/>
            <person name="Mata J.L."/>
            <person name="Ishikawa N.K."/>
            <person name="Vargas-Isla R."/>
            <person name="Ushijima S."/>
            <person name="Smith C.A."/>
            <person name="Ahrendt S."/>
            <person name="Andreopoulos W."/>
            <person name="He G."/>
            <person name="Labutti K."/>
            <person name="Lipzen A."/>
            <person name="Ng V."/>
            <person name="Riley R."/>
            <person name="Sandor L."/>
            <person name="Barry K."/>
            <person name="Martinez A.T."/>
            <person name="Xiao Y."/>
            <person name="Gibbons J.G."/>
            <person name="Terashima K."/>
            <person name="Grigoriev I.V."/>
            <person name="Hibbett D.S."/>
        </authorList>
    </citation>
    <scope>NUCLEOTIDE SEQUENCE</scope>
    <source>
        <strain evidence="1">TMI1499</strain>
    </source>
</reference>
<organism evidence="1 2">
    <name type="scientific">Lentinula aff. lateritia</name>
    <dbReference type="NCBI Taxonomy" id="2804960"/>
    <lineage>
        <taxon>Eukaryota</taxon>
        <taxon>Fungi</taxon>
        <taxon>Dikarya</taxon>
        <taxon>Basidiomycota</taxon>
        <taxon>Agaricomycotina</taxon>
        <taxon>Agaricomycetes</taxon>
        <taxon>Agaricomycetidae</taxon>
        <taxon>Agaricales</taxon>
        <taxon>Marasmiineae</taxon>
        <taxon>Omphalotaceae</taxon>
        <taxon>Lentinula</taxon>
    </lineage>
</organism>
<gene>
    <name evidence="1" type="ORF">F5876DRAFT_85035</name>
</gene>
<keyword evidence="2" id="KW-1185">Reference proteome</keyword>
<evidence type="ECO:0000313" key="1">
    <source>
        <dbReference type="EMBL" id="KAJ3803559.1"/>
    </source>
</evidence>